<dbReference type="PROSITE" id="PS00545">
    <property type="entry name" value="ALDOSE_1_EPIMERASE"/>
    <property type="match status" value="1"/>
</dbReference>
<keyword evidence="19" id="KW-1185">Reference proteome</keyword>
<evidence type="ECO:0000256" key="6">
    <source>
        <dbReference type="ARBA" id="ARBA00006206"/>
    </source>
</evidence>
<dbReference type="InterPro" id="IPR011013">
    <property type="entry name" value="Gal_mutarotase_sf_dom"/>
</dbReference>
<evidence type="ECO:0000313" key="19">
    <source>
        <dbReference type="Proteomes" id="UP000053097"/>
    </source>
</evidence>
<evidence type="ECO:0000256" key="4">
    <source>
        <dbReference type="ARBA" id="ARBA00004947"/>
    </source>
</evidence>
<dbReference type="SUPFAM" id="SSF74650">
    <property type="entry name" value="Galactose mutarotase-like"/>
    <property type="match status" value="1"/>
</dbReference>
<dbReference type="OMA" id="IYHHISR"/>
<comment type="subcellular location">
    <subcellularLocation>
        <location evidence="3">Cytoplasm</location>
    </subcellularLocation>
</comment>
<dbReference type="UniPathway" id="UPA00214"/>
<evidence type="ECO:0000256" key="2">
    <source>
        <dbReference type="ARBA" id="ARBA00001712"/>
    </source>
</evidence>
<evidence type="ECO:0000256" key="7">
    <source>
        <dbReference type="ARBA" id="ARBA00011245"/>
    </source>
</evidence>
<dbReference type="PANTHER" id="PTHR10091">
    <property type="entry name" value="ALDOSE-1-EPIMERASE"/>
    <property type="match status" value="1"/>
</dbReference>
<dbReference type="PANTHER" id="PTHR10091:SF0">
    <property type="entry name" value="GALACTOSE MUTAROTASE"/>
    <property type="match status" value="1"/>
</dbReference>
<evidence type="ECO:0000256" key="1">
    <source>
        <dbReference type="ARBA" id="ARBA00001614"/>
    </source>
</evidence>
<evidence type="ECO:0000256" key="10">
    <source>
        <dbReference type="ARBA" id="ARBA00023235"/>
    </source>
</evidence>
<feature type="binding site" evidence="15">
    <location>
        <position position="294"/>
    </location>
    <ligand>
        <name>beta-D-galactose</name>
        <dbReference type="ChEBI" id="CHEBI:27667"/>
    </ligand>
</feature>
<dbReference type="GO" id="GO:0006006">
    <property type="term" value="P:glucose metabolic process"/>
    <property type="evidence" value="ECO:0007669"/>
    <property type="project" value="TreeGrafter"/>
</dbReference>
<comment type="similarity">
    <text evidence="6 13">Belongs to the aldose epimerase family.</text>
</comment>
<evidence type="ECO:0000256" key="9">
    <source>
        <dbReference type="ARBA" id="ARBA00022553"/>
    </source>
</evidence>
<comment type="catalytic activity">
    <reaction evidence="1 13">
        <text>alpha-D-glucose = beta-D-glucose</text>
        <dbReference type="Rhea" id="RHEA:10264"/>
        <dbReference type="ChEBI" id="CHEBI:15903"/>
        <dbReference type="ChEBI" id="CHEBI:17925"/>
        <dbReference type="EC" id="5.1.3.3"/>
    </reaction>
</comment>
<dbReference type="GO" id="GO:0004034">
    <property type="term" value="F:aldose 1-epimerase activity"/>
    <property type="evidence" value="ECO:0007669"/>
    <property type="project" value="UniProtKB-EC"/>
</dbReference>
<dbReference type="OrthoDB" id="274691at2759"/>
<dbReference type="UniPathway" id="UPA00242"/>
<dbReference type="InterPro" id="IPR008183">
    <property type="entry name" value="Aldose_1/G6P_1-epimerase"/>
</dbReference>
<comment type="pathway">
    <text evidence="5 13">Carbohydrate metabolism; hexose metabolism.</text>
</comment>
<dbReference type="EMBL" id="KK107021">
    <property type="protein sequence ID" value="EZA62346.1"/>
    <property type="molecule type" value="Genomic_DNA"/>
</dbReference>
<dbReference type="GO" id="GO:0030246">
    <property type="term" value="F:carbohydrate binding"/>
    <property type="evidence" value="ECO:0007669"/>
    <property type="project" value="InterPro"/>
</dbReference>
<evidence type="ECO:0000256" key="3">
    <source>
        <dbReference type="ARBA" id="ARBA00004496"/>
    </source>
</evidence>
<evidence type="ECO:0000256" key="14">
    <source>
        <dbReference type="PIRSR" id="PIRSR005096-1"/>
    </source>
</evidence>
<comment type="catalytic activity">
    <reaction evidence="2">
        <text>alpha-D-galactose = beta-D-galactose</text>
        <dbReference type="Rhea" id="RHEA:28675"/>
        <dbReference type="ChEBI" id="CHEBI:27667"/>
        <dbReference type="ChEBI" id="CHEBI:28061"/>
        <dbReference type="EC" id="5.1.3.3"/>
    </reaction>
    <physiologicalReaction direction="right-to-left" evidence="2">
        <dbReference type="Rhea" id="RHEA:28677"/>
    </physiologicalReaction>
</comment>
<proteinExistence type="inferred from homology"/>
<dbReference type="CDD" id="cd09019">
    <property type="entry name" value="galactose_mutarotase_like"/>
    <property type="match status" value="1"/>
</dbReference>
<evidence type="ECO:0000256" key="17">
    <source>
        <dbReference type="SAM" id="SignalP"/>
    </source>
</evidence>
<evidence type="ECO:0000256" key="11">
    <source>
        <dbReference type="ARBA" id="ARBA00023277"/>
    </source>
</evidence>
<dbReference type="PIRSF" id="PIRSF005096">
    <property type="entry name" value="GALM"/>
    <property type="match status" value="1"/>
</dbReference>
<accession>A0A026X2U9</accession>
<feature type="chain" id="PRO_5001541535" description="Aldose 1-epimerase" evidence="17">
    <location>
        <begin position="17"/>
        <end position="401"/>
    </location>
</feature>
<keyword evidence="10 13" id="KW-0413">Isomerase</keyword>
<keyword evidence="8" id="KW-0963">Cytoplasm</keyword>
<protein>
    <recommendedName>
        <fullName evidence="13">Aldose 1-epimerase</fullName>
        <ecNumber evidence="13">5.1.3.3</ecNumber>
    </recommendedName>
</protein>
<name>A0A026X2U9_OOCBI</name>
<feature type="active site" description="Proton acceptor" evidence="14">
    <location>
        <position position="365"/>
    </location>
</feature>
<dbReference type="NCBIfam" id="NF008277">
    <property type="entry name" value="PRK11055.1"/>
    <property type="match status" value="1"/>
</dbReference>
<evidence type="ECO:0000256" key="13">
    <source>
        <dbReference type="PIRNR" id="PIRNR005096"/>
    </source>
</evidence>
<gene>
    <name evidence="18" type="ORF">X777_03380</name>
</gene>
<dbReference type="FunFam" id="2.70.98.10:FF:000003">
    <property type="entry name" value="Aldose 1-epimerase"/>
    <property type="match status" value="1"/>
</dbReference>
<comment type="function">
    <text evidence="12">Mutarotase that catalyzes the interconversion of beta-D-galactose and alpha-D-galactose during galactose metabolism. Beta-D-galactose is metabolized in the liver into glucose 1-phosphate, the primary metabolic fuel, by the action of four enzymes that constitute the Leloir pathway: GALM, GALK1 (galactokinase), GALT (galactose-1-phosphate uridylyltransferase) and GALE (UDP-galactose-4'-epimerase). Involved in the maintenance of the equilibrium between the beta- and alpha-anomers of galactose, therefore ensuring a sufficient supply of the alpha-anomer for GALK1. Also active on D-glucose although shows a preference for galactose over glucose.</text>
</comment>
<evidence type="ECO:0000256" key="5">
    <source>
        <dbReference type="ARBA" id="ARBA00005028"/>
    </source>
</evidence>
<keyword evidence="17" id="KW-0732">Signal</keyword>
<comment type="pathway">
    <text evidence="4">Carbohydrate metabolism; galactose metabolism.</text>
</comment>
<dbReference type="AlphaFoldDB" id="A0A026X2U9"/>
<feature type="active site" description="Proton donor" evidence="14">
    <location>
        <position position="206"/>
    </location>
</feature>
<sequence length="401" mass="44364">MFVYCLLLCVISLVHPCWMAATTSPSKAGSVTVTTEPWGTINDQEIKKFTLKNSAGQEVDVITYGATVTAIRTPDKEGHVADVVLGFDDIKGYRAENNPYFGATIGRVANRIGKATFIIDGQRYHVSKNKGRNSLHGGTRGWSWKVWNATVEGDCVVMTLVSPDGDEGYPGTVTTTVTFQLNDNGELRIEMRATTTKATPINMTNHGYFNLAGLSATRIGHDDADTSLYDIRDFMNAEELYKHVFIVNADRWTVTDAESIPTGELRCVEDSVMDLRNATVLGEVIDEVPGGGYDYNFCLPGPYNPKRMSFVAKVVHPASGRRLDVYSNQPGVQLYTSNFLPEKDQVGITGKKGTQYYRHAAFCLETQNYPDAINHENFPNSLIRPGDVYKHVVIYKFGVEA</sequence>
<dbReference type="InterPro" id="IPR014718">
    <property type="entry name" value="GH-type_carb-bd"/>
</dbReference>
<evidence type="ECO:0000313" key="18">
    <source>
        <dbReference type="EMBL" id="EZA62346.1"/>
    </source>
</evidence>
<dbReference type="EC" id="5.1.3.3" evidence="13"/>
<evidence type="ECO:0000256" key="16">
    <source>
        <dbReference type="PIRSR" id="PIRSR005096-3"/>
    </source>
</evidence>
<dbReference type="GO" id="GO:0033499">
    <property type="term" value="P:galactose catabolic process via UDP-galactose, Leloir pathway"/>
    <property type="evidence" value="ECO:0007669"/>
    <property type="project" value="TreeGrafter"/>
</dbReference>
<comment type="subunit">
    <text evidence="7">Monomer.</text>
</comment>
<feature type="binding site" evidence="16">
    <location>
        <begin position="110"/>
        <end position="111"/>
    </location>
    <ligand>
        <name>beta-D-galactose</name>
        <dbReference type="ChEBI" id="CHEBI:27667"/>
    </ligand>
</feature>
<feature type="signal peptide" evidence="17">
    <location>
        <begin position="1"/>
        <end position="16"/>
    </location>
</feature>
<dbReference type="Proteomes" id="UP000053097">
    <property type="component" value="Unassembled WGS sequence"/>
</dbReference>
<reference evidence="18 19" key="1">
    <citation type="journal article" date="2014" name="Curr. Biol.">
        <title>The genome of the clonal raider ant Cerapachys biroi.</title>
        <authorList>
            <person name="Oxley P.R."/>
            <person name="Ji L."/>
            <person name="Fetter-Pruneda I."/>
            <person name="McKenzie S.K."/>
            <person name="Li C."/>
            <person name="Hu H."/>
            <person name="Zhang G."/>
            <person name="Kronauer D.J."/>
        </authorList>
    </citation>
    <scope>NUCLEOTIDE SEQUENCE [LARGE SCALE GENOMIC DNA]</scope>
</reference>
<keyword evidence="11 13" id="KW-0119">Carbohydrate metabolism</keyword>
<dbReference type="InterPro" id="IPR018052">
    <property type="entry name" value="Ald1_epimerase_CS"/>
</dbReference>
<dbReference type="STRING" id="2015173.A0A026X2U9"/>
<dbReference type="InterPro" id="IPR047215">
    <property type="entry name" value="Galactose_mutarotase-like"/>
</dbReference>
<feature type="binding site" evidence="16">
    <location>
        <begin position="206"/>
        <end position="208"/>
    </location>
    <ligand>
        <name>beta-D-galactose</name>
        <dbReference type="ChEBI" id="CHEBI:27667"/>
    </ligand>
</feature>
<organism evidence="18 19">
    <name type="scientific">Ooceraea biroi</name>
    <name type="common">Clonal raider ant</name>
    <name type="synonym">Cerapachys biroi</name>
    <dbReference type="NCBI Taxonomy" id="2015173"/>
    <lineage>
        <taxon>Eukaryota</taxon>
        <taxon>Metazoa</taxon>
        <taxon>Ecdysozoa</taxon>
        <taxon>Arthropoda</taxon>
        <taxon>Hexapoda</taxon>
        <taxon>Insecta</taxon>
        <taxon>Pterygota</taxon>
        <taxon>Neoptera</taxon>
        <taxon>Endopterygota</taxon>
        <taxon>Hymenoptera</taxon>
        <taxon>Apocrita</taxon>
        <taxon>Aculeata</taxon>
        <taxon>Formicoidea</taxon>
        <taxon>Formicidae</taxon>
        <taxon>Dorylinae</taxon>
        <taxon>Ooceraea</taxon>
    </lineage>
</organism>
<evidence type="ECO:0000256" key="8">
    <source>
        <dbReference type="ARBA" id="ARBA00022490"/>
    </source>
</evidence>
<evidence type="ECO:0000256" key="15">
    <source>
        <dbReference type="PIRSR" id="PIRSR005096-2"/>
    </source>
</evidence>
<dbReference type="GO" id="GO:0005737">
    <property type="term" value="C:cytoplasm"/>
    <property type="evidence" value="ECO:0007669"/>
    <property type="project" value="UniProtKB-SubCell"/>
</dbReference>
<keyword evidence="9" id="KW-0597">Phosphoprotein</keyword>
<dbReference type="Gene3D" id="2.70.98.10">
    <property type="match status" value="1"/>
</dbReference>
<dbReference type="InterPro" id="IPR015443">
    <property type="entry name" value="Aldose_1-epimerase"/>
</dbReference>
<evidence type="ECO:0000256" key="12">
    <source>
        <dbReference type="ARBA" id="ARBA00045743"/>
    </source>
</evidence>
<dbReference type="Pfam" id="PF01263">
    <property type="entry name" value="Aldose_epim"/>
    <property type="match status" value="1"/>
</dbReference>